<reference evidence="4" key="1">
    <citation type="journal article" date="2008" name="Nat. Genet.">
        <title>The Pristionchus pacificus genome provides a unique perspective on nematode lifestyle and parasitism.</title>
        <authorList>
            <person name="Dieterich C."/>
            <person name="Clifton S.W."/>
            <person name="Schuster L.N."/>
            <person name="Chinwalla A."/>
            <person name="Delehaunty K."/>
            <person name="Dinkelacker I."/>
            <person name="Fulton L."/>
            <person name="Fulton R."/>
            <person name="Godfrey J."/>
            <person name="Minx P."/>
            <person name="Mitreva M."/>
            <person name="Roeseler W."/>
            <person name="Tian H."/>
            <person name="Witte H."/>
            <person name="Yang S.P."/>
            <person name="Wilson R.K."/>
            <person name="Sommer R.J."/>
        </authorList>
    </citation>
    <scope>NUCLEOTIDE SEQUENCE [LARGE SCALE GENOMIC DNA]</scope>
    <source>
        <strain evidence="4">PS312</strain>
    </source>
</reference>
<accession>A0A8R1ULD3</accession>
<dbReference type="Proteomes" id="UP000005239">
    <property type="component" value="Unassembled WGS sequence"/>
</dbReference>
<dbReference type="PANTHER" id="PTHR34721">
    <property type="entry name" value="PROTEIN CBG09734"/>
    <property type="match status" value="1"/>
</dbReference>
<feature type="compositionally biased region" description="Low complexity" evidence="1">
    <location>
        <begin position="109"/>
        <end position="123"/>
    </location>
</feature>
<feature type="signal peptide" evidence="2">
    <location>
        <begin position="1"/>
        <end position="17"/>
    </location>
</feature>
<evidence type="ECO:0000256" key="2">
    <source>
        <dbReference type="SAM" id="SignalP"/>
    </source>
</evidence>
<feature type="region of interest" description="Disordered" evidence="1">
    <location>
        <begin position="107"/>
        <end position="131"/>
    </location>
</feature>
<keyword evidence="4" id="KW-1185">Reference proteome</keyword>
<evidence type="ECO:0000313" key="4">
    <source>
        <dbReference type="Proteomes" id="UP000005239"/>
    </source>
</evidence>
<dbReference type="SUPFAM" id="SSF57302">
    <property type="entry name" value="Snake toxin-like"/>
    <property type="match status" value="1"/>
</dbReference>
<organism evidence="3 4">
    <name type="scientific">Pristionchus pacificus</name>
    <name type="common">Parasitic nematode worm</name>
    <dbReference type="NCBI Taxonomy" id="54126"/>
    <lineage>
        <taxon>Eukaryota</taxon>
        <taxon>Metazoa</taxon>
        <taxon>Ecdysozoa</taxon>
        <taxon>Nematoda</taxon>
        <taxon>Chromadorea</taxon>
        <taxon>Rhabditida</taxon>
        <taxon>Rhabditina</taxon>
        <taxon>Diplogasteromorpha</taxon>
        <taxon>Diplogasteroidea</taxon>
        <taxon>Neodiplogasteridae</taxon>
        <taxon>Pristionchus</taxon>
    </lineage>
</organism>
<protein>
    <submittedName>
        <fullName evidence="3">Uncharacterized protein</fullName>
    </submittedName>
</protein>
<dbReference type="EnsemblMetazoa" id="PPA35152.1">
    <property type="protein sequence ID" value="PPA35152.1"/>
    <property type="gene ID" value="WBGene00273521"/>
</dbReference>
<reference evidence="3" key="2">
    <citation type="submission" date="2022-06" db="UniProtKB">
        <authorList>
            <consortium name="EnsemblMetazoa"/>
        </authorList>
    </citation>
    <scope>IDENTIFICATION</scope>
    <source>
        <strain evidence="3">PS312</strain>
    </source>
</reference>
<keyword evidence="2" id="KW-0732">Signal</keyword>
<dbReference type="InterPro" id="IPR045860">
    <property type="entry name" value="Snake_toxin-like_sf"/>
</dbReference>
<feature type="chain" id="PRO_5043512145" evidence="2">
    <location>
        <begin position="18"/>
        <end position="273"/>
    </location>
</feature>
<dbReference type="PANTHER" id="PTHR34721:SF3">
    <property type="entry name" value="ACTIVIN_RECP DOMAIN-CONTAINING PROTEIN-RELATED"/>
    <property type="match status" value="1"/>
</dbReference>
<gene>
    <name evidence="3" type="primary">WBGene00273521</name>
</gene>
<accession>A0A2A6B949</accession>
<proteinExistence type="predicted"/>
<name>A0A2A6B949_PRIPA</name>
<dbReference type="AlphaFoldDB" id="A0A2A6B949"/>
<evidence type="ECO:0000256" key="1">
    <source>
        <dbReference type="SAM" id="MobiDB-lite"/>
    </source>
</evidence>
<evidence type="ECO:0000313" key="3">
    <source>
        <dbReference type="EnsemblMetazoa" id="PPA35152.1"/>
    </source>
</evidence>
<sequence length="273" mass="28460">MRLLLLIALALLPLSAALKCYEGTDNVEDSAGSVPKVSNSCPTTSDVCTWMKTPDLVIYRCGILEDGVKAECKSDTKLYGSSTIPRDICTCKSDNCNESKAKAEESIKSPTATTGTATVVPTTPSSPPPATSSSTAFACYTGQVANATDPKNVPPPGEKNATACEDGINSCWWELHEGPSGQMLERRCGMKDGCVEGLKGCSKTKLEEGSEELTRTVCCCEDALCNGPDTPMTPPKDVVAPPSDATTEPTKGAAAASMFLAAAVAAIVAARCY</sequence>